<organism evidence="1 2">
    <name type="scientific">Kangiella japonica</name>
    <dbReference type="NCBI Taxonomy" id="647384"/>
    <lineage>
        <taxon>Bacteria</taxon>
        <taxon>Pseudomonadati</taxon>
        <taxon>Pseudomonadota</taxon>
        <taxon>Gammaproteobacteria</taxon>
        <taxon>Kangiellales</taxon>
        <taxon>Kangiellaceae</taxon>
        <taxon>Kangiella</taxon>
    </lineage>
</organism>
<sequence>MCVLIVPDEMKQSKEYNQVFENYMKDQQKERAEIVAEERVQDRSFLSMVKKSTKL</sequence>
<reference evidence="1 2" key="1">
    <citation type="journal article" date="2019" name="Int. J. Syst. Evol. Microbiol.">
        <title>The Global Catalogue of Microorganisms (GCM) 10K type strain sequencing project: providing services to taxonomists for standard genome sequencing and annotation.</title>
        <authorList>
            <consortium name="The Broad Institute Genomics Platform"/>
            <consortium name="The Broad Institute Genome Sequencing Center for Infectious Disease"/>
            <person name="Wu L."/>
            <person name="Ma J."/>
        </authorList>
    </citation>
    <scope>NUCLEOTIDE SEQUENCE [LARGE SCALE GENOMIC DNA]</scope>
    <source>
        <strain evidence="1 2">JCM 16211</strain>
    </source>
</reference>
<name>A0ABN0SWI1_9GAMM</name>
<dbReference type="Proteomes" id="UP001501221">
    <property type="component" value="Unassembled WGS sequence"/>
</dbReference>
<accession>A0ABN0SWI1</accession>
<gene>
    <name evidence="1" type="ORF">GCM10009123_08760</name>
</gene>
<comment type="caution">
    <text evidence="1">The sequence shown here is derived from an EMBL/GenBank/DDBJ whole genome shotgun (WGS) entry which is preliminary data.</text>
</comment>
<keyword evidence="2" id="KW-1185">Reference proteome</keyword>
<evidence type="ECO:0000313" key="2">
    <source>
        <dbReference type="Proteomes" id="UP001501221"/>
    </source>
</evidence>
<evidence type="ECO:0000313" key="1">
    <source>
        <dbReference type="EMBL" id="GAA0203704.1"/>
    </source>
</evidence>
<dbReference type="EMBL" id="BAAAFM010000003">
    <property type="protein sequence ID" value="GAA0203704.1"/>
    <property type="molecule type" value="Genomic_DNA"/>
</dbReference>
<protein>
    <submittedName>
        <fullName evidence="1">Uncharacterized protein</fullName>
    </submittedName>
</protein>
<dbReference type="RefSeq" id="WP_343987135.1">
    <property type="nucleotide sequence ID" value="NZ_BAAAFM010000003.1"/>
</dbReference>
<proteinExistence type="predicted"/>